<sequence>MRSGDNDRVHLSKKWWGNAMWYAHQRTYEIVNPPKENDQRLSLCAPGHLICEIYYPISIAVFNSKECSALSGDQEWKEVENPKYSSNDKDNLQAPIDQGGEDAKLKSQGVLYHSGSLRSTPLEETVRLGGLTKPKVRCKDAGVLSGFHTRAAPKLAQEKGTKDEQVILSKRPTKFVERGGAPELAQEKGRNAHAGYRSIKEREKDSVRHDQGLFTATTTEKNLYLSERREGAIDLIGQHNWISNTLNRIDEGDPILNKEAPEAPQQKKMIKRDGHIVDAQQIATWEGKMDCAYTNGTLVRLQNLDPSYSAAGIEVILKTSTIPLFSYQYQSVHQSTEIMGEAGAKVVSSSAIEKRRSERKCPPLPKAAPWLVFPYQKKLC</sequence>
<feature type="region of interest" description="Disordered" evidence="1">
    <location>
        <begin position="79"/>
        <end position="100"/>
    </location>
</feature>
<protein>
    <submittedName>
        <fullName evidence="2">Uncharacterized protein</fullName>
    </submittedName>
</protein>
<dbReference type="AlphaFoldDB" id="A0A4Y7L467"/>
<dbReference type="Gramene" id="RZC79976">
    <property type="protein sequence ID" value="RZC79976"/>
    <property type="gene ID" value="C5167_042555"/>
</dbReference>
<gene>
    <name evidence="2" type="ORF">C5167_042555</name>
</gene>
<evidence type="ECO:0000313" key="3">
    <source>
        <dbReference type="Proteomes" id="UP000316621"/>
    </source>
</evidence>
<evidence type="ECO:0000256" key="1">
    <source>
        <dbReference type="SAM" id="MobiDB-lite"/>
    </source>
</evidence>
<keyword evidence="3" id="KW-1185">Reference proteome</keyword>
<accession>A0A4Y7L467</accession>
<organism evidence="2 3">
    <name type="scientific">Papaver somniferum</name>
    <name type="common">Opium poppy</name>
    <dbReference type="NCBI Taxonomy" id="3469"/>
    <lineage>
        <taxon>Eukaryota</taxon>
        <taxon>Viridiplantae</taxon>
        <taxon>Streptophyta</taxon>
        <taxon>Embryophyta</taxon>
        <taxon>Tracheophyta</taxon>
        <taxon>Spermatophyta</taxon>
        <taxon>Magnoliopsida</taxon>
        <taxon>Ranunculales</taxon>
        <taxon>Papaveraceae</taxon>
        <taxon>Papaveroideae</taxon>
        <taxon>Papaver</taxon>
    </lineage>
</organism>
<reference evidence="2 3" key="1">
    <citation type="journal article" date="2018" name="Science">
        <title>The opium poppy genome and morphinan production.</title>
        <authorList>
            <person name="Guo L."/>
            <person name="Winzer T."/>
            <person name="Yang X."/>
            <person name="Li Y."/>
            <person name="Ning Z."/>
            <person name="He Z."/>
            <person name="Teodor R."/>
            <person name="Lu Y."/>
            <person name="Bowser T.A."/>
            <person name="Graham I.A."/>
            <person name="Ye K."/>
        </authorList>
    </citation>
    <scope>NUCLEOTIDE SEQUENCE [LARGE SCALE GENOMIC DNA]</scope>
    <source>
        <strain evidence="3">cv. HN1</strain>
        <tissue evidence="2">Leaves</tissue>
    </source>
</reference>
<evidence type="ECO:0000313" key="2">
    <source>
        <dbReference type="EMBL" id="RZC79976.1"/>
    </source>
</evidence>
<proteinExistence type="predicted"/>
<dbReference type="Proteomes" id="UP000316621">
    <property type="component" value="Chromosome 10"/>
</dbReference>
<feature type="compositionally biased region" description="Basic and acidic residues" evidence="1">
    <location>
        <begin position="79"/>
        <end position="91"/>
    </location>
</feature>
<dbReference type="EMBL" id="CM010724">
    <property type="protein sequence ID" value="RZC79976.1"/>
    <property type="molecule type" value="Genomic_DNA"/>
</dbReference>
<name>A0A4Y7L467_PAPSO</name>